<proteinExistence type="predicted"/>
<evidence type="ECO:0000313" key="3">
    <source>
        <dbReference type="Proteomes" id="UP000072520"/>
    </source>
</evidence>
<comment type="caution">
    <text evidence="2">The sequence shown here is derived from an EMBL/GenBank/DDBJ whole genome shotgun (WGS) entry which is preliminary data.</text>
</comment>
<dbReference type="InterPro" id="IPR036937">
    <property type="entry name" value="Adhesion_dom_fimbrial_sf"/>
</dbReference>
<dbReference type="GO" id="GO:0009289">
    <property type="term" value="C:pilus"/>
    <property type="evidence" value="ECO:0007669"/>
    <property type="project" value="InterPro"/>
</dbReference>
<dbReference type="InterPro" id="IPR050263">
    <property type="entry name" value="Bact_Fimbrial_Adh_Pro"/>
</dbReference>
<dbReference type="PANTHER" id="PTHR33420:SF33">
    <property type="entry name" value="MINOR FIMBRIAL SUBUNIT"/>
    <property type="match status" value="1"/>
</dbReference>
<organism evidence="2 3">
    <name type="scientific">Pantoea stewartii</name>
    <dbReference type="NCBI Taxonomy" id="66269"/>
    <lineage>
        <taxon>Bacteria</taxon>
        <taxon>Pseudomonadati</taxon>
        <taxon>Pseudomonadota</taxon>
        <taxon>Gammaproteobacteria</taxon>
        <taxon>Enterobacterales</taxon>
        <taxon>Erwiniaceae</taxon>
        <taxon>Pantoea</taxon>
    </lineage>
</organism>
<name>A0AB34VC40_9GAMM</name>
<gene>
    <name evidence="2" type="ORF">RSA13_17645</name>
</gene>
<dbReference type="InterPro" id="IPR008966">
    <property type="entry name" value="Adhesion_dom_sf"/>
</dbReference>
<dbReference type="GO" id="GO:0043709">
    <property type="term" value="P:cell adhesion involved in single-species biofilm formation"/>
    <property type="evidence" value="ECO:0007669"/>
    <property type="project" value="TreeGrafter"/>
</dbReference>
<evidence type="ECO:0000313" key="2">
    <source>
        <dbReference type="EMBL" id="KTS94677.1"/>
    </source>
</evidence>
<sequence length="182" mass="19917">MYKYLSEQYDFRPFSVRKIVKTILPALCIVMGNGYASDADNLEFRGTLIEPPPCNLSAEGTIKVNFGDKVGIKKVASGRYRQPVPVTLHCEQDSVHSAWQLMMTVSGTPASFDTDNATVVTPEREALGVKLYADGKPLVLDSPVKVNGTTMPALEAVLVQKEGEMFEEGAFTAHATLRVAYE</sequence>
<accession>A0AB34VC40</accession>
<dbReference type="EMBL" id="LDSI01000027">
    <property type="protein sequence ID" value="KTS94677.1"/>
    <property type="molecule type" value="Genomic_DNA"/>
</dbReference>
<feature type="domain" description="Fimbrial-type adhesion" evidence="1">
    <location>
        <begin position="43"/>
        <end position="181"/>
    </location>
</feature>
<evidence type="ECO:0000259" key="1">
    <source>
        <dbReference type="Pfam" id="PF00419"/>
    </source>
</evidence>
<dbReference type="InterPro" id="IPR000259">
    <property type="entry name" value="Adhesion_dom_fimbrial"/>
</dbReference>
<dbReference type="SUPFAM" id="SSF49401">
    <property type="entry name" value="Bacterial adhesins"/>
    <property type="match status" value="1"/>
</dbReference>
<protein>
    <recommendedName>
        <fullName evidence="1">Fimbrial-type adhesion domain-containing protein</fullName>
    </recommendedName>
</protein>
<dbReference type="AlphaFoldDB" id="A0AB34VC40"/>
<dbReference type="PANTHER" id="PTHR33420">
    <property type="entry name" value="FIMBRIAL SUBUNIT ELFA-RELATED"/>
    <property type="match status" value="1"/>
</dbReference>
<reference evidence="2 3" key="1">
    <citation type="journal article" date="2016" name="Front. Microbiol.">
        <title>Genomic Resource of Rice Seed Associated Bacteria.</title>
        <authorList>
            <person name="Midha S."/>
            <person name="Bansal K."/>
            <person name="Sharma S."/>
            <person name="Kumar N."/>
            <person name="Patil P.P."/>
            <person name="Chaudhry V."/>
            <person name="Patil P.B."/>
        </authorList>
    </citation>
    <scope>NUCLEOTIDE SEQUENCE [LARGE SCALE GENOMIC DNA]</scope>
    <source>
        <strain evidence="2 3">RSA13</strain>
    </source>
</reference>
<dbReference type="Gene3D" id="2.60.40.1090">
    <property type="entry name" value="Fimbrial-type adhesion domain"/>
    <property type="match status" value="1"/>
</dbReference>
<dbReference type="Pfam" id="PF00419">
    <property type="entry name" value="Fimbrial"/>
    <property type="match status" value="1"/>
</dbReference>
<dbReference type="Proteomes" id="UP000072520">
    <property type="component" value="Unassembled WGS sequence"/>
</dbReference>